<protein>
    <submittedName>
        <fullName evidence="1">Uncharacterized protein</fullName>
    </submittedName>
</protein>
<evidence type="ECO:0000313" key="2">
    <source>
        <dbReference type="Proteomes" id="UP000515703"/>
    </source>
</evidence>
<dbReference type="Proteomes" id="UP000515703">
    <property type="component" value="Chromosome"/>
</dbReference>
<gene>
    <name evidence="1" type="ORF">bsdcttw_38920</name>
</gene>
<name>A0A7I8DUC9_9FIRM</name>
<dbReference type="RefSeq" id="WP_185256483.1">
    <property type="nucleotide sequence ID" value="NZ_AP023368.1"/>
</dbReference>
<sequence length="99" mass="11055">MWCNQIFSLINEGTVQNIIVCDNYEVANQIARIQYGEDSIALDTTQYPLSVGCKYIAGVFYENDGTTIISRNQTADEEVEQINKQVEALNIALAEMMGV</sequence>
<evidence type="ECO:0000313" key="1">
    <source>
        <dbReference type="EMBL" id="BCK00852.1"/>
    </source>
</evidence>
<proteinExistence type="predicted"/>
<organism evidence="1 2">
    <name type="scientific">Anaerocolumna chitinilytica</name>
    <dbReference type="NCBI Taxonomy" id="1727145"/>
    <lineage>
        <taxon>Bacteria</taxon>
        <taxon>Bacillati</taxon>
        <taxon>Bacillota</taxon>
        <taxon>Clostridia</taxon>
        <taxon>Lachnospirales</taxon>
        <taxon>Lachnospiraceae</taxon>
        <taxon>Anaerocolumna</taxon>
    </lineage>
</organism>
<reference evidence="1 2" key="1">
    <citation type="submission" date="2020-08" db="EMBL/GenBank/DDBJ databases">
        <title>Draft genome sequencing of an Anaerocolumna strain isolated from anoxic soil subjected to BSD treatment.</title>
        <authorList>
            <person name="Uek A."/>
            <person name="Tonouchi A."/>
        </authorList>
    </citation>
    <scope>NUCLEOTIDE SEQUENCE [LARGE SCALE GENOMIC DNA]</scope>
    <source>
        <strain evidence="1 2">CTTW</strain>
    </source>
</reference>
<reference evidence="1 2" key="2">
    <citation type="submission" date="2020-08" db="EMBL/GenBank/DDBJ databases">
        <authorList>
            <person name="Ueki A."/>
            <person name="Tonouchi A."/>
        </authorList>
    </citation>
    <scope>NUCLEOTIDE SEQUENCE [LARGE SCALE GENOMIC DNA]</scope>
    <source>
        <strain evidence="1 2">CTTW</strain>
    </source>
</reference>
<keyword evidence="2" id="KW-1185">Reference proteome</keyword>
<dbReference type="EMBL" id="AP023368">
    <property type="protein sequence ID" value="BCK00852.1"/>
    <property type="molecule type" value="Genomic_DNA"/>
</dbReference>
<accession>A0A7I8DUC9</accession>
<dbReference type="KEGG" id="acht:bsdcttw_38920"/>
<dbReference type="AlphaFoldDB" id="A0A7I8DUC9"/>